<proteinExistence type="predicted"/>
<comment type="caution">
    <text evidence="1">The sequence shown here is derived from an EMBL/GenBank/DDBJ whole genome shotgun (WGS) entry which is preliminary data.</text>
</comment>
<name>A0A8G2F2M0_9PROT</name>
<dbReference type="RefSeq" id="WP_093149619.1">
    <property type="nucleotide sequence ID" value="NZ_FNBW01000004.1"/>
</dbReference>
<dbReference type="NCBIfam" id="TIGR04323">
    <property type="entry name" value="SpoChoClust_1"/>
    <property type="match status" value="1"/>
</dbReference>
<organism evidence="1 2">
    <name type="scientific">Thalassobaculum litoreum DSM 18839</name>
    <dbReference type="NCBI Taxonomy" id="1123362"/>
    <lineage>
        <taxon>Bacteria</taxon>
        <taxon>Pseudomonadati</taxon>
        <taxon>Pseudomonadota</taxon>
        <taxon>Alphaproteobacteria</taxon>
        <taxon>Rhodospirillales</taxon>
        <taxon>Thalassobaculaceae</taxon>
        <taxon>Thalassobaculum</taxon>
    </lineage>
</organism>
<dbReference type="EMBL" id="FNBW01000004">
    <property type="protein sequence ID" value="SDF57712.1"/>
    <property type="molecule type" value="Genomic_DNA"/>
</dbReference>
<dbReference type="Proteomes" id="UP000198615">
    <property type="component" value="Unassembled WGS sequence"/>
</dbReference>
<keyword evidence="2" id="KW-1185">Reference proteome</keyword>
<evidence type="ECO:0000313" key="2">
    <source>
        <dbReference type="Proteomes" id="UP000198615"/>
    </source>
</evidence>
<protein>
    <submittedName>
        <fullName evidence="1">Sporadic carbohydrate cluster protein, LIC12192 family</fullName>
    </submittedName>
</protein>
<dbReference type="InterPro" id="IPR027610">
    <property type="entry name" value="SpoChClust_LIC12192"/>
</dbReference>
<sequence length="151" mass="17314">MTQAKTGLLQGYVTHQSFKGLRIPANVQNLVMREYARNRDKTFRLSRGEYYFDGCFVQLYAMLRDLDQMDGIILCSLFMLPQNPKKRREIFDMLLAAGGEMHCVFETLVVEDEAGVAELEDLYRLNDALDLAPQQIDRESLPPLNGIDTFT</sequence>
<evidence type="ECO:0000313" key="1">
    <source>
        <dbReference type="EMBL" id="SDF57712.1"/>
    </source>
</evidence>
<accession>A0A8G2F2M0</accession>
<reference evidence="1 2" key="1">
    <citation type="submission" date="2016-10" db="EMBL/GenBank/DDBJ databases">
        <authorList>
            <person name="Varghese N."/>
            <person name="Submissions S."/>
        </authorList>
    </citation>
    <scope>NUCLEOTIDE SEQUENCE [LARGE SCALE GENOMIC DNA]</scope>
    <source>
        <strain evidence="1 2">DSM 18839</strain>
    </source>
</reference>
<dbReference type="AlphaFoldDB" id="A0A8G2F2M0"/>
<gene>
    <name evidence="1" type="ORF">SAMN05660686_01729</name>
</gene>